<dbReference type="Proteomes" id="UP000007978">
    <property type="component" value="Chromosome 3"/>
</dbReference>
<keyword evidence="3" id="KW-1185">Reference proteome</keyword>
<dbReference type="AlphaFoldDB" id="K3V6U1"/>
<evidence type="ECO:0000313" key="3">
    <source>
        <dbReference type="Proteomes" id="UP000007978"/>
    </source>
</evidence>
<dbReference type="KEGG" id="fpu:FPSE_10703"/>
<organism evidence="2 3">
    <name type="scientific">Fusarium pseudograminearum (strain CS3096)</name>
    <name type="common">Wheat and barley crown-rot fungus</name>
    <dbReference type="NCBI Taxonomy" id="1028729"/>
    <lineage>
        <taxon>Eukaryota</taxon>
        <taxon>Fungi</taxon>
        <taxon>Dikarya</taxon>
        <taxon>Ascomycota</taxon>
        <taxon>Pezizomycotina</taxon>
        <taxon>Sordariomycetes</taxon>
        <taxon>Hypocreomycetidae</taxon>
        <taxon>Hypocreales</taxon>
        <taxon>Nectriaceae</taxon>
        <taxon>Fusarium</taxon>
    </lineage>
</organism>
<dbReference type="RefSeq" id="XP_009262095.1">
    <property type="nucleotide sequence ID" value="XM_009263820.1"/>
</dbReference>
<evidence type="ECO:0000256" key="1">
    <source>
        <dbReference type="SAM" id="MobiDB-lite"/>
    </source>
</evidence>
<dbReference type="GeneID" id="20369320"/>
<reference evidence="2 3" key="1">
    <citation type="journal article" date="2012" name="PLoS Pathog.">
        <title>Comparative pathogenomics reveals horizontally acquired novel virulence genes in fungi infecting cereal hosts.</title>
        <authorList>
            <person name="Gardiner D.M."/>
            <person name="McDonald M.C."/>
            <person name="Covarelli L."/>
            <person name="Solomon P.S."/>
            <person name="Rusu A.G."/>
            <person name="Marshall M."/>
            <person name="Kazan K."/>
            <person name="Chakraborty S."/>
            <person name="McDonald B.A."/>
            <person name="Manners J.M."/>
        </authorList>
    </citation>
    <scope>NUCLEOTIDE SEQUENCE [LARGE SCALE GENOMIC DNA]</scope>
    <source>
        <strain evidence="2 3">CS3096</strain>
    </source>
</reference>
<dbReference type="HOGENOM" id="CLU_043054_0_0_1"/>
<evidence type="ECO:0000313" key="2">
    <source>
        <dbReference type="EMBL" id="EKJ69122.1"/>
    </source>
</evidence>
<comment type="caution">
    <text evidence="2">The sequence shown here is derived from an EMBL/GenBank/DDBJ whole genome shotgun (WGS) entry which is preliminary data.</text>
</comment>
<accession>K3V6U1</accession>
<name>K3V6U1_FUSPC</name>
<proteinExistence type="predicted"/>
<dbReference type="eggNOG" id="ENOG502T4S4">
    <property type="taxonomic scope" value="Eukaryota"/>
</dbReference>
<sequence>MDIRTMYDTKGYELSVACHILECRYPTVTKDNARSALDCLIVVLRCIYSNFMFEHGGACHWIGAAEKKNHILRHAWSPFGPERSDVREDARDREQVLKLISGCDSSFESLCNSELMNEAFWSQNEFLLFEGLLGATDAKYVEASPTQFANQCLLKLDLLTDPTSTMEGVIKESFGRIPFCHQWVWSRPSRPWIIRVMYTPNVIMSRRLGINDLRTLRIPIWKQRESAETACWDEIGKSEYFLMAVVRLRDDRHTQDYVRTYNEFGANIVAENPSDTFVNNSWSLNDDGGKYMLFYGLDVCPGLDDRTRFPEVARPLFPDEDVDLIELSIKDSLKCKTSSDKPQMPRQEPSVHTGSPKQGVPPGSTQPTESSSGPPSTNPSKSARRRQRKREWREQARPSQTSTGSKPDASEISRDSRRSPN</sequence>
<gene>
    <name evidence="2" type="ORF">FPSE_10703</name>
</gene>
<protein>
    <submittedName>
        <fullName evidence="2">Uncharacterized protein</fullName>
    </submittedName>
</protein>
<feature type="compositionally biased region" description="Basic and acidic residues" evidence="1">
    <location>
        <begin position="408"/>
        <end position="421"/>
    </location>
</feature>
<dbReference type="EMBL" id="AFNW01000361">
    <property type="protein sequence ID" value="EKJ69122.1"/>
    <property type="molecule type" value="Genomic_DNA"/>
</dbReference>
<dbReference type="OrthoDB" id="5103079at2759"/>
<feature type="compositionally biased region" description="Polar residues" evidence="1">
    <location>
        <begin position="363"/>
        <end position="379"/>
    </location>
</feature>
<feature type="region of interest" description="Disordered" evidence="1">
    <location>
        <begin position="335"/>
        <end position="421"/>
    </location>
</feature>